<name>A0A0E0FJ58_ORYNI</name>
<dbReference type="EnsemblPlants" id="ONIVA01G11050.1">
    <property type="protein sequence ID" value="ONIVA01G11050.1"/>
    <property type="gene ID" value="ONIVA01G11050"/>
</dbReference>
<keyword evidence="3" id="KW-1185">Reference proteome</keyword>
<feature type="region of interest" description="Disordered" evidence="1">
    <location>
        <begin position="1"/>
        <end position="35"/>
    </location>
</feature>
<accession>A0A0E0FJ58</accession>
<dbReference type="Gramene" id="ONIVA01G11050.1">
    <property type="protein sequence ID" value="ONIVA01G11050.1"/>
    <property type="gene ID" value="ONIVA01G11050"/>
</dbReference>
<feature type="compositionally biased region" description="Basic and acidic residues" evidence="1">
    <location>
        <begin position="21"/>
        <end position="31"/>
    </location>
</feature>
<evidence type="ECO:0000313" key="2">
    <source>
        <dbReference type="EnsemblPlants" id="ONIVA01G11050.1"/>
    </source>
</evidence>
<reference evidence="2" key="1">
    <citation type="submission" date="2015-04" db="UniProtKB">
        <authorList>
            <consortium name="EnsemblPlants"/>
        </authorList>
    </citation>
    <scope>IDENTIFICATION</scope>
    <source>
        <strain evidence="2">SL10</strain>
    </source>
</reference>
<reference evidence="2" key="2">
    <citation type="submission" date="2018-04" db="EMBL/GenBank/DDBJ databases">
        <title>OnivRS2 (Oryza nivara Reference Sequence Version 2).</title>
        <authorList>
            <person name="Zhang J."/>
            <person name="Kudrna D."/>
            <person name="Lee S."/>
            <person name="Talag J."/>
            <person name="Rajasekar S."/>
            <person name="Welchert J."/>
            <person name="Hsing Y.-I."/>
            <person name="Wing R.A."/>
        </authorList>
    </citation>
    <scope>NUCLEOTIDE SEQUENCE [LARGE SCALE GENOMIC DNA]</scope>
</reference>
<evidence type="ECO:0000256" key="1">
    <source>
        <dbReference type="SAM" id="MobiDB-lite"/>
    </source>
</evidence>
<sequence>MADQANQLSYKAGEAAGHAQARREEAVEKAHGAASAAQEGAADAAHIIVLKINSSKGSTLPHRPSSILDLILSVVIVDNDTMLLLCREKIAEDCRTQIHNYSPTYKIRSTNTRYFS</sequence>
<organism evidence="2">
    <name type="scientific">Oryza nivara</name>
    <name type="common">Indian wild rice</name>
    <name type="synonym">Oryza sativa f. spontanea</name>
    <dbReference type="NCBI Taxonomy" id="4536"/>
    <lineage>
        <taxon>Eukaryota</taxon>
        <taxon>Viridiplantae</taxon>
        <taxon>Streptophyta</taxon>
        <taxon>Embryophyta</taxon>
        <taxon>Tracheophyta</taxon>
        <taxon>Spermatophyta</taxon>
        <taxon>Magnoliopsida</taxon>
        <taxon>Liliopsida</taxon>
        <taxon>Poales</taxon>
        <taxon>Poaceae</taxon>
        <taxon>BOP clade</taxon>
        <taxon>Oryzoideae</taxon>
        <taxon>Oryzeae</taxon>
        <taxon>Oryzinae</taxon>
        <taxon>Oryza</taxon>
    </lineage>
</organism>
<evidence type="ECO:0000313" key="3">
    <source>
        <dbReference type="Proteomes" id="UP000006591"/>
    </source>
</evidence>
<proteinExistence type="predicted"/>
<dbReference type="HOGENOM" id="CLU_2124852_0_0_1"/>
<protein>
    <submittedName>
        <fullName evidence="2">Uncharacterized protein</fullName>
    </submittedName>
</protein>
<dbReference type="AlphaFoldDB" id="A0A0E0FJ58"/>
<dbReference type="Proteomes" id="UP000006591">
    <property type="component" value="Chromosome 1"/>
</dbReference>